<dbReference type="InterPro" id="IPR025586">
    <property type="entry name" value="PcfJ"/>
</dbReference>
<name>A0A927GLC0_9BACT</name>
<evidence type="ECO:0000313" key="1">
    <source>
        <dbReference type="EMBL" id="MBD2770036.1"/>
    </source>
</evidence>
<gene>
    <name evidence="1" type="ORF">IC235_19280</name>
</gene>
<keyword evidence="2" id="KW-1185">Reference proteome</keyword>
<sequence>MLYEQLGANSELAQLYAACVVGQPAEAHDNVRAVLLALASKSKSLLLRPELAQGVAAVVERYNRRVREITDWTPKSNNVFRQFKSLVRHLFDRYGNAPDWLIDSWTRSVRLEDGVDLADLTLHLGQGSSLRSFPNLPVPLTKRLEHGMREAPAGCTFREALRYAQLAARNALAWWGGVMESRLGREALVDDEFWLSVVDFFVATPMVDPWHFGPVCDWIYQKRSVGIEPEPAQPGFSLKGRSLPSVLAQTERWHQALARQRRQSGDAPVSTAQTRWTGLPVANFRAGSVSIEQLLTYEQLVEEGRALHHCVATYLYSCRQGRCGIFSLKVDGARALTMEVSAHRTVVQVRGKYNRRMTPIERGSINQWLGQARLVLSKHAGVEEQYA</sequence>
<dbReference type="Proteomes" id="UP000612233">
    <property type="component" value="Unassembled WGS sequence"/>
</dbReference>
<reference evidence="1" key="1">
    <citation type="submission" date="2020-09" db="EMBL/GenBank/DDBJ databases">
        <authorList>
            <person name="Kim M.K."/>
        </authorList>
    </citation>
    <scope>NUCLEOTIDE SEQUENCE</scope>
    <source>
        <strain evidence="1">BT664</strain>
    </source>
</reference>
<proteinExistence type="predicted"/>
<comment type="caution">
    <text evidence="1">The sequence shown here is derived from an EMBL/GenBank/DDBJ whole genome shotgun (WGS) entry which is preliminary data.</text>
</comment>
<protein>
    <submittedName>
        <fullName evidence="1">PcfJ domain-containing protein</fullName>
    </submittedName>
</protein>
<evidence type="ECO:0000313" key="2">
    <source>
        <dbReference type="Proteomes" id="UP000612233"/>
    </source>
</evidence>
<dbReference type="Pfam" id="PF14284">
    <property type="entry name" value="PcfJ"/>
    <property type="match status" value="1"/>
</dbReference>
<dbReference type="AlphaFoldDB" id="A0A927GLC0"/>
<organism evidence="1 2">
    <name type="scientific">Hymenobacter montanus</name>
    <dbReference type="NCBI Taxonomy" id="2771359"/>
    <lineage>
        <taxon>Bacteria</taxon>
        <taxon>Pseudomonadati</taxon>
        <taxon>Bacteroidota</taxon>
        <taxon>Cytophagia</taxon>
        <taxon>Cytophagales</taxon>
        <taxon>Hymenobacteraceae</taxon>
        <taxon>Hymenobacter</taxon>
    </lineage>
</organism>
<dbReference type="RefSeq" id="WP_191006847.1">
    <property type="nucleotide sequence ID" value="NZ_JACXAD010000027.1"/>
</dbReference>
<accession>A0A927GLC0</accession>
<dbReference type="EMBL" id="JACXAD010000027">
    <property type="protein sequence ID" value="MBD2770036.1"/>
    <property type="molecule type" value="Genomic_DNA"/>
</dbReference>